<feature type="transmembrane region" description="Helical" evidence="8">
    <location>
        <begin position="46"/>
        <end position="63"/>
    </location>
</feature>
<dbReference type="RefSeq" id="WP_066886475.1">
    <property type="nucleotide sequence ID" value="NZ_JYIJ01000012.1"/>
</dbReference>
<feature type="transmembrane region" description="Helical" evidence="8">
    <location>
        <begin position="176"/>
        <end position="195"/>
    </location>
</feature>
<name>A0A132MSE4_9ACTN</name>
<sequence>MSWWLSWAQAEAFTLLGQKVTWAELIGNACALATVWLAIRRTIWTWPVQLTGNVLLFAVLVNAHLGGNAARQVMFAVLSGYGWWRWSRGMRGGDDLPVRHASTKERLALAGLLVGGTAAMAAVLHHFDASWSPVPDAYIFVGSAVATLAQGWALIEFWWIWVAVDAVGVPLAARSGLWVTAGVYGVFFVLCLIGYRDWRARSAARAGMRLEETEAAAA</sequence>
<evidence type="ECO:0000256" key="8">
    <source>
        <dbReference type="SAM" id="Phobius"/>
    </source>
</evidence>
<organism evidence="9 10">
    <name type="scientific">Carbonactinospora thermoautotrophica</name>
    <dbReference type="NCBI Taxonomy" id="1469144"/>
    <lineage>
        <taxon>Bacteria</taxon>
        <taxon>Bacillati</taxon>
        <taxon>Actinomycetota</taxon>
        <taxon>Actinomycetes</taxon>
        <taxon>Kitasatosporales</taxon>
        <taxon>Carbonactinosporaceae</taxon>
        <taxon>Carbonactinospora</taxon>
    </lineage>
</organism>
<dbReference type="PANTHER" id="PTHR36122:SF2">
    <property type="entry name" value="NICOTINAMIDE RIBOSIDE TRANSPORTER PNUC"/>
    <property type="match status" value="1"/>
</dbReference>
<evidence type="ECO:0000256" key="1">
    <source>
        <dbReference type="ARBA" id="ARBA00004651"/>
    </source>
</evidence>
<evidence type="ECO:0000256" key="4">
    <source>
        <dbReference type="ARBA" id="ARBA00022475"/>
    </source>
</evidence>
<feature type="transmembrane region" description="Helical" evidence="8">
    <location>
        <begin position="139"/>
        <end position="164"/>
    </location>
</feature>
<proteinExistence type="inferred from homology"/>
<dbReference type="STRING" id="1469144.LI90_1762"/>
<dbReference type="PANTHER" id="PTHR36122">
    <property type="entry name" value="NICOTINAMIDE RIBOSIDE TRANSPORTER PNUC"/>
    <property type="match status" value="1"/>
</dbReference>
<dbReference type="InterPro" id="IPR006419">
    <property type="entry name" value="NMN_transpt_PnuC"/>
</dbReference>
<evidence type="ECO:0000313" key="10">
    <source>
        <dbReference type="Proteomes" id="UP000070188"/>
    </source>
</evidence>
<reference evidence="10" key="1">
    <citation type="submission" date="2015-04" db="EMBL/GenBank/DDBJ databases">
        <title>Physiological reanalysis, assessment of diazotrophy, and genome sequences of multiple isolates of Streptomyces thermoautotrophicus.</title>
        <authorList>
            <person name="MacKellar D.C."/>
            <person name="Lieber L."/>
            <person name="Norman J."/>
            <person name="Bolger A."/>
            <person name="Tobin C."/>
            <person name="Murray J.W."/>
            <person name="Chang R."/>
            <person name="Ford T."/>
            <person name="Nguyen P.Q."/>
            <person name="Woodward J."/>
            <person name="Permingeat H."/>
            <person name="Joshi N.S."/>
            <person name="Silver P.A."/>
            <person name="Usadel B."/>
            <person name="Rutherford A.W."/>
            <person name="Friesen M."/>
            <person name="Prell J."/>
        </authorList>
    </citation>
    <scope>NUCLEOTIDE SEQUENCE [LARGE SCALE GENOMIC DNA]</scope>
    <source>
        <strain evidence="10">H1</strain>
    </source>
</reference>
<keyword evidence="5 8" id="KW-0812">Transmembrane</keyword>
<keyword evidence="3" id="KW-0813">Transport</keyword>
<evidence type="ECO:0000313" key="9">
    <source>
        <dbReference type="EMBL" id="KWX00739.1"/>
    </source>
</evidence>
<evidence type="ECO:0000256" key="2">
    <source>
        <dbReference type="ARBA" id="ARBA00006669"/>
    </source>
</evidence>
<dbReference type="Pfam" id="PF04973">
    <property type="entry name" value="NMN_transporter"/>
    <property type="match status" value="1"/>
</dbReference>
<evidence type="ECO:0000256" key="3">
    <source>
        <dbReference type="ARBA" id="ARBA00022448"/>
    </source>
</evidence>
<comment type="caution">
    <text evidence="9">The sequence shown here is derived from an EMBL/GenBank/DDBJ whole genome shotgun (WGS) entry which is preliminary data.</text>
</comment>
<keyword evidence="7 8" id="KW-0472">Membrane</keyword>
<dbReference type="EMBL" id="LAXD01000001">
    <property type="protein sequence ID" value="KWX00739.1"/>
    <property type="molecule type" value="Genomic_DNA"/>
</dbReference>
<keyword evidence="6 8" id="KW-1133">Transmembrane helix</keyword>
<dbReference type="OrthoDB" id="9791248at2"/>
<accession>A0A132MSE4</accession>
<dbReference type="GO" id="GO:0005886">
    <property type="term" value="C:plasma membrane"/>
    <property type="evidence" value="ECO:0007669"/>
    <property type="project" value="UniProtKB-SubCell"/>
</dbReference>
<feature type="transmembrane region" description="Helical" evidence="8">
    <location>
        <begin position="107"/>
        <end position="127"/>
    </location>
</feature>
<keyword evidence="10" id="KW-1185">Reference proteome</keyword>
<dbReference type="AlphaFoldDB" id="A0A132MSE4"/>
<evidence type="ECO:0000256" key="7">
    <source>
        <dbReference type="ARBA" id="ARBA00023136"/>
    </source>
</evidence>
<evidence type="ECO:0000256" key="5">
    <source>
        <dbReference type="ARBA" id="ARBA00022692"/>
    </source>
</evidence>
<feature type="transmembrane region" description="Helical" evidence="8">
    <location>
        <begin position="20"/>
        <end position="39"/>
    </location>
</feature>
<comment type="similarity">
    <text evidence="2">Belongs to the nicotinamide ribonucleoside (NR) uptake permease (TC 4.B.1) family.</text>
</comment>
<keyword evidence="4" id="KW-1003">Cell membrane</keyword>
<dbReference type="Proteomes" id="UP000070188">
    <property type="component" value="Unassembled WGS sequence"/>
</dbReference>
<gene>
    <name evidence="9" type="ORF">LI90_1762</name>
</gene>
<evidence type="ECO:0000256" key="6">
    <source>
        <dbReference type="ARBA" id="ARBA00022989"/>
    </source>
</evidence>
<protein>
    <submittedName>
        <fullName evidence="9">Nicotinamide mononucleotide transporter PnuC</fullName>
    </submittedName>
</protein>
<dbReference type="PATRIC" id="fig|1469144.10.peg.1909"/>
<dbReference type="GO" id="GO:0034257">
    <property type="term" value="F:nicotinamide riboside transmembrane transporter activity"/>
    <property type="evidence" value="ECO:0007669"/>
    <property type="project" value="InterPro"/>
</dbReference>
<comment type="subcellular location">
    <subcellularLocation>
        <location evidence="1">Cell membrane</location>
        <topology evidence="1">Multi-pass membrane protein</topology>
    </subcellularLocation>
</comment>